<protein>
    <submittedName>
        <fullName evidence="1">Uncharacterized protein</fullName>
    </submittedName>
</protein>
<accession>A0ABU8BYP1</accession>
<proteinExistence type="predicted"/>
<gene>
    <name evidence="1" type="ORF">V6590_16895</name>
</gene>
<evidence type="ECO:0000313" key="2">
    <source>
        <dbReference type="Proteomes" id="UP001431963"/>
    </source>
</evidence>
<sequence length="92" mass="10011">MAGRVIRIERVSSRGGIVEEPVFTSKGYQLADPAHGKHKHHAEHATYVRTLDEAASLVSRGFSLRMGAKGKSPSLIAPKSLRIVRDSDLSFA</sequence>
<reference evidence="1" key="1">
    <citation type="submission" date="2024-02" db="EMBL/GenBank/DDBJ databases">
        <title>Genome sequences of strain Gemmobacter sp. JM10B15.</title>
        <authorList>
            <person name="Zhang M."/>
        </authorList>
    </citation>
    <scope>NUCLEOTIDE SEQUENCE</scope>
    <source>
        <strain evidence="1">JM10B15</strain>
    </source>
</reference>
<dbReference type="Proteomes" id="UP001431963">
    <property type="component" value="Unassembled WGS sequence"/>
</dbReference>
<keyword evidence="2" id="KW-1185">Reference proteome</keyword>
<dbReference type="EMBL" id="JBALHR010000013">
    <property type="protein sequence ID" value="MEH7829829.1"/>
    <property type="molecule type" value="Genomic_DNA"/>
</dbReference>
<comment type="caution">
    <text evidence="1">The sequence shown here is derived from an EMBL/GenBank/DDBJ whole genome shotgun (WGS) entry which is preliminary data.</text>
</comment>
<name>A0ABU8BYP1_9RHOB</name>
<organism evidence="1 2">
    <name type="scientific">Gemmobacter denitrificans</name>
    <dbReference type="NCBI Taxonomy" id="3123040"/>
    <lineage>
        <taxon>Bacteria</taxon>
        <taxon>Pseudomonadati</taxon>
        <taxon>Pseudomonadota</taxon>
        <taxon>Alphaproteobacteria</taxon>
        <taxon>Rhodobacterales</taxon>
        <taxon>Paracoccaceae</taxon>
        <taxon>Gemmobacter</taxon>
    </lineage>
</organism>
<evidence type="ECO:0000313" key="1">
    <source>
        <dbReference type="EMBL" id="MEH7829829.1"/>
    </source>
</evidence>
<dbReference type="RefSeq" id="WP_335424857.1">
    <property type="nucleotide sequence ID" value="NZ_JBALHR010000013.1"/>
</dbReference>